<dbReference type="SUPFAM" id="SSF52172">
    <property type="entry name" value="CheY-like"/>
    <property type="match status" value="1"/>
</dbReference>
<dbReference type="EMBL" id="JAYFUM010000032">
    <property type="protein sequence ID" value="MEA5141771.1"/>
    <property type="molecule type" value="Genomic_DNA"/>
</dbReference>
<dbReference type="InterPro" id="IPR001789">
    <property type="entry name" value="Sig_transdc_resp-reg_receiver"/>
</dbReference>
<dbReference type="Gene3D" id="2.60.40.10">
    <property type="entry name" value="Immunoglobulins"/>
    <property type="match status" value="1"/>
</dbReference>
<keyword evidence="3 7" id="KW-0597">Phosphoprotein</keyword>
<dbReference type="InterPro" id="IPR011123">
    <property type="entry name" value="Y_Y_Y"/>
</dbReference>
<organism evidence="11 12">
    <name type="scientific">Arcicella rigui</name>
    <dbReference type="NCBI Taxonomy" id="797020"/>
    <lineage>
        <taxon>Bacteria</taxon>
        <taxon>Pseudomonadati</taxon>
        <taxon>Bacteroidota</taxon>
        <taxon>Cytophagia</taxon>
        <taxon>Cytophagales</taxon>
        <taxon>Flectobacillaceae</taxon>
        <taxon>Arcicella</taxon>
    </lineage>
</organism>
<dbReference type="InterPro" id="IPR003661">
    <property type="entry name" value="HisK_dim/P_dom"/>
</dbReference>
<name>A0ABU5QG17_9BACT</name>
<gene>
    <name evidence="11" type="ORF">VB248_21630</name>
</gene>
<keyword evidence="12" id="KW-1185">Reference proteome</keyword>
<dbReference type="Pfam" id="PF07494">
    <property type="entry name" value="Reg_prop"/>
    <property type="match status" value="5"/>
</dbReference>
<dbReference type="PANTHER" id="PTHR43547">
    <property type="entry name" value="TWO-COMPONENT HISTIDINE KINASE"/>
    <property type="match status" value="1"/>
</dbReference>
<reference evidence="11 12" key="1">
    <citation type="submission" date="2023-12" db="EMBL/GenBank/DDBJ databases">
        <title>Novel species of the genus Arcicella isolated from rivers.</title>
        <authorList>
            <person name="Lu H."/>
        </authorList>
    </citation>
    <scope>NUCLEOTIDE SEQUENCE [LARGE SCALE GENOMIC DNA]</scope>
    <source>
        <strain evidence="11 12">KCTC 23307</strain>
    </source>
</reference>
<proteinExistence type="predicted"/>
<comment type="caution">
    <text evidence="11">The sequence shown here is derived from an EMBL/GenBank/DDBJ whole genome shotgun (WGS) entry which is preliminary data.</text>
</comment>
<keyword evidence="5" id="KW-0238">DNA-binding</keyword>
<dbReference type="InterPro" id="IPR036097">
    <property type="entry name" value="HisK_dim/P_sf"/>
</dbReference>
<dbReference type="CDD" id="cd00082">
    <property type="entry name" value="HisKA"/>
    <property type="match status" value="1"/>
</dbReference>
<dbReference type="Gene3D" id="1.10.287.130">
    <property type="match status" value="1"/>
</dbReference>
<feature type="domain" description="Histidine kinase" evidence="9">
    <location>
        <begin position="846"/>
        <end position="1068"/>
    </location>
</feature>
<dbReference type="InterPro" id="IPR036890">
    <property type="entry name" value="HATPase_C_sf"/>
</dbReference>
<dbReference type="InterPro" id="IPR004358">
    <property type="entry name" value="Sig_transdc_His_kin-like_C"/>
</dbReference>
<dbReference type="PROSITE" id="PS50110">
    <property type="entry name" value="RESPONSE_REGULATORY"/>
    <property type="match status" value="1"/>
</dbReference>
<dbReference type="InterPro" id="IPR015943">
    <property type="entry name" value="WD40/YVTN_repeat-like_dom_sf"/>
</dbReference>
<evidence type="ECO:0000259" key="8">
    <source>
        <dbReference type="PROSITE" id="PS01124"/>
    </source>
</evidence>
<evidence type="ECO:0000259" key="10">
    <source>
        <dbReference type="PROSITE" id="PS50110"/>
    </source>
</evidence>
<evidence type="ECO:0000256" key="3">
    <source>
        <dbReference type="ARBA" id="ARBA00022553"/>
    </source>
</evidence>
<dbReference type="Pfam" id="PF02518">
    <property type="entry name" value="HATPase_c"/>
    <property type="match status" value="1"/>
</dbReference>
<dbReference type="InterPro" id="IPR011047">
    <property type="entry name" value="Quinoprotein_ADH-like_sf"/>
</dbReference>
<dbReference type="InterPro" id="IPR003594">
    <property type="entry name" value="HATPase_dom"/>
</dbReference>
<dbReference type="InterPro" id="IPR011110">
    <property type="entry name" value="Reg_prop"/>
</dbReference>
<dbReference type="SMART" id="SM00342">
    <property type="entry name" value="HTH_ARAC"/>
    <property type="match status" value="1"/>
</dbReference>
<evidence type="ECO:0000313" key="11">
    <source>
        <dbReference type="EMBL" id="MEA5141771.1"/>
    </source>
</evidence>
<dbReference type="InterPro" id="IPR005467">
    <property type="entry name" value="His_kinase_dom"/>
</dbReference>
<accession>A0ABU5QG17</accession>
<feature type="domain" description="HTH araC/xylS-type" evidence="8">
    <location>
        <begin position="1256"/>
        <end position="1355"/>
    </location>
</feature>
<dbReference type="PROSITE" id="PS00041">
    <property type="entry name" value="HTH_ARAC_FAMILY_1"/>
    <property type="match status" value="1"/>
</dbReference>
<dbReference type="SUPFAM" id="SSF46689">
    <property type="entry name" value="Homeodomain-like"/>
    <property type="match status" value="1"/>
</dbReference>
<keyword evidence="4" id="KW-0805">Transcription regulation</keyword>
<evidence type="ECO:0000313" key="12">
    <source>
        <dbReference type="Proteomes" id="UP001302949"/>
    </source>
</evidence>
<dbReference type="PROSITE" id="PS50109">
    <property type="entry name" value="HIS_KIN"/>
    <property type="match status" value="1"/>
</dbReference>
<dbReference type="SUPFAM" id="SSF47384">
    <property type="entry name" value="Homodimeric domain of signal transducing histidine kinase"/>
    <property type="match status" value="1"/>
</dbReference>
<feature type="modified residue" description="4-aspartylphosphate" evidence="7">
    <location>
        <position position="1157"/>
    </location>
</feature>
<protein>
    <recommendedName>
        <fullName evidence="2">histidine kinase</fullName>
        <ecNumber evidence="2">2.7.13.3</ecNumber>
    </recommendedName>
</protein>
<evidence type="ECO:0000256" key="1">
    <source>
        <dbReference type="ARBA" id="ARBA00000085"/>
    </source>
</evidence>
<evidence type="ECO:0000256" key="6">
    <source>
        <dbReference type="ARBA" id="ARBA00023163"/>
    </source>
</evidence>
<dbReference type="Pfam" id="PF00512">
    <property type="entry name" value="HisKA"/>
    <property type="match status" value="1"/>
</dbReference>
<dbReference type="InterPro" id="IPR009057">
    <property type="entry name" value="Homeodomain-like_sf"/>
</dbReference>
<evidence type="ECO:0000259" key="9">
    <source>
        <dbReference type="PROSITE" id="PS50109"/>
    </source>
</evidence>
<dbReference type="PRINTS" id="PR00344">
    <property type="entry name" value="BCTRLSENSOR"/>
</dbReference>
<dbReference type="InterPro" id="IPR018060">
    <property type="entry name" value="HTH_AraC"/>
</dbReference>
<dbReference type="SMART" id="SM00388">
    <property type="entry name" value="HisKA"/>
    <property type="match status" value="1"/>
</dbReference>
<evidence type="ECO:0000256" key="4">
    <source>
        <dbReference type="ARBA" id="ARBA00023015"/>
    </source>
</evidence>
<dbReference type="SUPFAM" id="SSF63829">
    <property type="entry name" value="Calcium-dependent phosphotriesterase"/>
    <property type="match status" value="1"/>
</dbReference>
<comment type="catalytic activity">
    <reaction evidence="1">
        <text>ATP + protein L-histidine = ADP + protein N-phospho-L-histidine.</text>
        <dbReference type="EC" id="2.7.13.3"/>
    </reaction>
</comment>
<dbReference type="Gene3D" id="1.10.10.60">
    <property type="entry name" value="Homeodomain-like"/>
    <property type="match status" value="1"/>
</dbReference>
<feature type="domain" description="Response regulatory" evidence="10">
    <location>
        <begin position="1109"/>
        <end position="1224"/>
    </location>
</feature>
<dbReference type="PROSITE" id="PS01124">
    <property type="entry name" value="HTH_ARAC_FAMILY_2"/>
    <property type="match status" value="1"/>
</dbReference>
<dbReference type="SMART" id="SM00448">
    <property type="entry name" value="REC"/>
    <property type="match status" value="1"/>
</dbReference>
<dbReference type="SMART" id="SM00387">
    <property type="entry name" value="HATPase_c"/>
    <property type="match status" value="1"/>
</dbReference>
<dbReference type="Gene3D" id="3.40.50.2300">
    <property type="match status" value="1"/>
</dbReference>
<dbReference type="SUPFAM" id="SSF55874">
    <property type="entry name" value="ATPase domain of HSP90 chaperone/DNA topoisomerase II/histidine kinase"/>
    <property type="match status" value="1"/>
</dbReference>
<dbReference type="Proteomes" id="UP001302949">
    <property type="component" value="Unassembled WGS sequence"/>
</dbReference>
<dbReference type="InterPro" id="IPR013783">
    <property type="entry name" value="Ig-like_fold"/>
</dbReference>
<dbReference type="Pfam" id="PF00072">
    <property type="entry name" value="Response_reg"/>
    <property type="match status" value="1"/>
</dbReference>
<dbReference type="Pfam" id="PF07495">
    <property type="entry name" value="Y_Y_Y"/>
    <property type="match status" value="1"/>
</dbReference>
<dbReference type="Gene3D" id="3.30.565.10">
    <property type="entry name" value="Histidine kinase-like ATPase, C-terminal domain"/>
    <property type="match status" value="1"/>
</dbReference>
<dbReference type="EC" id="2.7.13.3" evidence="2"/>
<evidence type="ECO:0000256" key="5">
    <source>
        <dbReference type="ARBA" id="ARBA00023125"/>
    </source>
</evidence>
<dbReference type="RefSeq" id="WP_323298925.1">
    <property type="nucleotide sequence ID" value="NZ_JAYFUM010000032.1"/>
</dbReference>
<dbReference type="Pfam" id="PF12833">
    <property type="entry name" value="HTH_18"/>
    <property type="match status" value="1"/>
</dbReference>
<dbReference type="Gene3D" id="2.130.10.10">
    <property type="entry name" value="YVTN repeat-like/Quinoprotein amine dehydrogenase"/>
    <property type="match status" value="2"/>
</dbReference>
<dbReference type="CDD" id="cd17574">
    <property type="entry name" value="REC_OmpR"/>
    <property type="match status" value="1"/>
</dbReference>
<evidence type="ECO:0000256" key="7">
    <source>
        <dbReference type="PROSITE-ProRule" id="PRU00169"/>
    </source>
</evidence>
<dbReference type="PANTHER" id="PTHR43547:SF2">
    <property type="entry name" value="HYBRID SIGNAL TRANSDUCTION HISTIDINE KINASE C"/>
    <property type="match status" value="1"/>
</dbReference>
<dbReference type="InterPro" id="IPR011006">
    <property type="entry name" value="CheY-like_superfamily"/>
</dbReference>
<keyword evidence="6" id="KW-0804">Transcription</keyword>
<dbReference type="InterPro" id="IPR018062">
    <property type="entry name" value="HTH_AraC-typ_CS"/>
</dbReference>
<sequence length="1366" mass="155516">MNIRFVLILLIYHSWLTPSLAQLKFSRIGTQDGLSQSTVGKIFQDKKGFIWFATKDGLNKYDGYDFKVYSHSADKKNSISSSSITCMTEDTDGNLWVGTADGGVNKLDKNTGGFIHFTHADDHTNISSLNVSSIVATDDNKIWVSTYGYGLLCFDNKENTIKWRLIETELLTTNDVSILYQDKKKTLWLGGHYGVITYIDKNDKANSIRIENLSPRKNQITCIAEDPKGNILLGTRGNGLYRLNPLTKAYTQILYNPLKNNHENMIISLVYDKEGVLWVATDNGVFIIKNENYAQPTYIGSNPDSESGLSSHAIQCVFVDRDDNVWISTWEAGLNVYYRQRKKFTLYKHQPTNSNSLLRNKVTAVACESDGNRVWIGSNNGLTLLDRKKNTFTHYFNKGIVTNNYDDVNDLLYDKDGDLLILTWEVGLRILRKGSGSFSAYTSVNENYNKHLTCIAPSRKDKQYWIGTQEEGLLLFNKQTGAFSDMPVLNKKGILLGMHINSILEDDKGILWIATFNNGIYCYDAQKKMIVHFKKTNFQGALSTNQINRIFQDSQKRIWIGTNGGGLNLYHPQSKTFEVWVASKENGLPNNTIKGILEDNHHNLWFSTNQGITQFNTYSHTFKSFTKADGLQGSEFLLNSFAKNTKGEMFFGGTEGLNIFHPDSLSESNKAPVVYITGLRLSNQLVEVGDKDSPLEKDISQTEELVLNSDNNVFSIDYTALDFQEFKNNQYQYYLQGFDTYWNQTKQRSAIYTNLNAGSYLFRVKATNNDGVWSQTETVLRITILPPWYKTWWALTFYAILIGCALYALRRVVLIRERLKLDFQLQEREKEQIQELDRLKTNFFTNISHEFRTPLTLIISPLEKYLTENKDIPQPQRKRTEAIYRNAKQLQKLINQLLDLSKLEAGKLSPSITQNDIVEFLEQITESFRSLAEQKNIELSFEASQPYILAYFDTDILEKVVTNLLSNAFKFSDANGLIKVKVSLNPADNQKVIIEVSDTGIGIDGKHLQNVFNRFYQVDQKDTKREVVGTGVGLALCKELIEVHRGEVLVSSRIGLGSTFTIHLPIDKNAFDSSWIQESTNEIQPILVPITNSTSATNEAVLPKKDAPILLIAEDNDDLRNYIKEIFANNFNILEANNGKKALEIANEQVPDLIISDWIMPEMTGGDLCKALKTNQSTSHIPVIILTSRSSHESKLLGLEIGADDYITKPFNASLLEARVKNLLENRRNLRERFSTETKLNPKEITLNAADEHFIEKAVRIIEENITNSALDIAFLERELNMSTMQLYRKLKSLTNFSGNEFIKNVRLKKAVQLLESENYSIAEVAYKVGFNDPSYFTRIFKKEFGKSPSEYLDKTIYKEHIKRNN</sequence>
<evidence type="ECO:0000256" key="2">
    <source>
        <dbReference type="ARBA" id="ARBA00012438"/>
    </source>
</evidence>
<dbReference type="SUPFAM" id="SSF50998">
    <property type="entry name" value="Quinoprotein alcohol dehydrogenase-like"/>
    <property type="match status" value="1"/>
</dbReference>